<evidence type="ECO:0000313" key="2">
    <source>
        <dbReference type="EMBL" id="KUK18476.1"/>
    </source>
</evidence>
<name>A0A124FFL3_9EURY</name>
<evidence type="ECO:0000256" key="1">
    <source>
        <dbReference type="SAM" id="MobiDB-lite"/>
    </source>
</evidence>
<dbReference type="PATRIC" id="fig|172049.5.peg.670"/>
<protein>
    <submittedName>
        <fullName evidence="2">Uncharacterized protein</fullName>
    </submittedName>
</protein>
<dbReference type="Proteomes" id="UP000053911">
    <property type="component" value="Unassembled WGS sequence"/>
</dbReference>
<reference evidence="3" key="1">
    <citation type="journal article" date="2015" name="MBio">
        <title>Genome-Resolved Metagenomic Analysis Reveals Roles for Candidate Phyla and Other Microbial Community Members in Biogeochemical Transformations in Oil Reservoirs.</title>
        <authorList>
            <person name="Hu P."/>
            <person name="Tom L."/>
            <person name="Singh A."/>
            <person name="Thomas B.C."/>
            <person name="Baker B.J."/>
            <person name="Piceno Y.M."/>
            <person name="Andersen G.L."/>
            <person name="Banfield J.F."/>
        </authorList>
    </citation>
    <scope>NUCLEOTIDE SEQUENCE [LARGE SCALE GENOMIC DNA]</scope>
</reference>
<dbReference type="EMBL" id="LGFD01000003">
    <property type="protein sequence ID" value="KUK18476.1"/>
    <property type="molecule type" value="Genomic_DNA"/>
</dbReference>
<gene>
    <name evidence="2" type="ORF">XD54_0206</name>
</gene>
<proteinExistence type="predicted"/>
<dbReference type="AlphaFoldDB" id="A0A124FFL3"/>
<feature type="region of interest" description="Disordered" evidence="1">
    <location>
        <begin position="19"/>
        <end position="39"/>
    </location>
</feature>
<comment type="caution">
    <text evidence="2">The sequence shown here is derived from an EMBL/GenBank/DDBJ whole genome shotgun (WGS) entry which is preliminary data.</text>
</comment>
<sequence length="39" mass="3995">MTGQPVRVGVKVAPDSGRIGGIGRVNRPVEGNPPTKLLA</sequence>
<accession>A0A124FFL3</accession>
<organism evidence="2 3">
    <name type="scientific">Thermococcus sibiricus</name>
    <dbReference type="NCBI Taxonomy" id="172049"/>
    <lineage>
        <taxon>Archaea</taxon>
        <taxon>Methanobacteriati</taxon>
        <taxon>Methanobacteriota</taxon>
        <taxon>Thermococci</taxon>
        <taxon>Thermococcales</taxon>
        <taxon>Thermococcaceae</taxon>
        <taxon>Thermococcus</taxon>
    </lineage>
</organism>
<evidence type="ECO:0000313" key="3">
    <source>
        <dbReference type="Proteomes" id="UP000053911"/>
    </source>
</evidence>